<evidence type="ECO:0000313" key="1">
    <source>
        <dbReference type="EMBL" id="PPK46384.1"/>
    </source>
</evidence>
<evidence type="ECO:0000313" key="2">
    <source>
        <dbReference type="Proteomes" id="UP000239863"/>
    </source>
</evidence>
<name>A0A2S6FVP6_9CLOT</name>
<reference evidence="1 2" key="1">
    <citation type="submission" date="2018-02" db="EMBL/GenBank/DDBJ databases">
        <title>Genomic Encyclopedia of Archaeal and Bacterial Type Strains, Phase II (KMG-II): from individual species to whole genera.</title>
        <authorList>
            <person name="Goeker M."/>
        </authorList>
    </citation>
    <scope>NUCLEOTIDE SEQUENCE [LARGE SCALE GENOMIC DNA]</scope>
    <source>
        <strain evidence="1 2">DSM 15099</strain>
    </source>
</reference>
<sequence length="33" mass="3695">MKFNIDENTSIALKKSLETKNKDAVRVVIKGFG</sequence>
<proteinExistence type="predicted"/>
<dbReference type="Proteomes" id="UP000239863">
    <property type="component" value="Unassembled WGS sequence"/>
</dbReference>
<dbReference type="EMBL" id="PTIS01000016">
    <property type="protein sequence ID" value="PPK46384.1"/>
    <property type="molecule type" value="Genomic_DNA"/>
</dbReference>
<comment type="caution">
    <text evidence="1">The sequence shown here is derived from an EMBL/GenBank/DDBJ whole genome shotgun (WGS) entry which is preliminary data.</text>
</comment>
<dbReference type="AlphaFoldDB" id="A0A2S6FVP6"/>
<organism evidence="1 2">
    <name type="scientific">Clostridium algidicarnis DSM 15099</name>
    <dbReference type="NCBI Taxonomy" id="1121295"/>
    <lineage>
        <taxon>Bacteria</taxon>
        <taxon>Bacillati</taxon>
        <taxon>Bacillota</taxon>
        <taxon>Clostridia</taxon>
        <taxon>Eubacteriales</taxon>
        <taxon>Clostridiaceae</taxon>
        <taxon>Clostridium</taxon>
    </lineage>
</organism>
<gene>
    <name evidence="1" type="ORF">BD821_11630</name>
</gene>
<protein>
    <submittedName>
        <fullName evidence="1">Uncharacterized protein</fullName>
    </submittedName>
</protein>
<accession>A0A2S6FVP6</accession>